<keyword evidence="2" id="KW-0547">Nucleotide-binding</keyword>
<evidence type="ECO:0000256" key="3">
    <source>
        <dbReference type="ARBA" id="ARBA00022840"/>
    </source>
</evidence>
<dbReference type="PANTHER" id="PTHR19375">
    <property type="entry name" value="HEAT SHOCK PROTEIN 70KDA"/>
    <property type="match status" value="1"/>
</dbReference>
<keyword evidence="3" id="KW-0067">ATP-binding</keyword>
<accession>A0A844BB14</accession>
<proteinExistence type="inferred from homology"/>
<reference evidence="4 5" key="1">
    <citation type="submission" date="2019-11" db="EMBL/GenBank/DDBJ databases">
        <title>Caenimonas koreensis gen. nov., sp. nov., isolated from activated sludge.</title>
        <authorList>
            <person name="Seung H.R."/>
        </authorList>
    </citation>
    <scope>NUCLEOTIDE SEQUENCE [LARGE SCALE GENOMIC DNA]</scope>
    <source>
        <strain evidence="4 5">EMB320</strain>
    </source>
</reference>
<dbReference type="InterPro" id="IPR013126">
    <property type="entry name" value="Hsp_70_fam"/>
</dbReference>
<evidence type="ECO:0000313" key="4">
    <source>
        <dbReference type="EMBL" id="MRD47711.1"/>
    </source>
</evidence>
<dbReference type="Proteomes" id="UP000487350">
    <property type="component" value="Unassembled WGS sequence"/>
</dbReference>
<dbReference type="EMBL" id="WJBU01000009">
    <property type="protein sequence ID" value="MRD47711.1"/>
    <property type="molecule type" value="Genomic_DNA"/>
</dbReference>
<evidence type="ECO:0000313" key="5">
    <source>
        <dbReference type="Proteomes" id="UP000487350"/>
    </source>
</evidence>
<name>A0A844BB14_9BURK</name>
<evidence type="ECO:0000256" key="2">
    <source>
        <dbReference type="ARBA" id="ARBA00022741"/>
    </source>
</evidence>
<dbReference type="InterPro" id="IPR043129">
    <property type="entry name" value="ATPase_NBD"/>
</dbReference>
<comment type="similarity">
    <text evidence="1">Belongs to the heat shock protein 70 family.</text>
</comment>
<organism evidence="4 5">
    <name type="scientific">Caenimonas koreensis DSM 17982</name>
    <dbReference type="NCBI Taxonomy" id="1121255"/>
    <lineage>
        <taxon>Bacteria</taxon>
        <taxon>Pseudomonadati</taxon>
        <taxon>Pseudomonadota</taxon>
        <taxon>Betaproteobacteria</taxon>
        <taxon>Burkholderiales</taxon>
        <taxon>Comamonadaceae</taxon>
        <taxon>Caenimonas</taxon>
    </lineage>
</organism>
<dbReference type="Gene3D" id="3.30.420.40">
    <property type="match status" value="3"/>
</dbReference>
<dbReference type="GO" id="GO:0140662">
    <property type="term" value="F:ATP-dependent protein folding chaperone"/>
    <property type="evidence" value="ECO:0007669"/>
    <property type="project" value="InterPro"/>
</dbReference>
<dbReference type="SUPFAM" id="SSF53067">
    <property type="entry name" value="Actin-like ATPase domain"/>
    <property type="match status" value="2"/>
</dbReference>
<dbReference type="AlphaFoldDB" id="A0A844BB14"/>
<dbReference type="PROSITE" id="PS00329">
    <property type="entry name" value="HSP70_2"/>
    <property type="match status" value="1"/>
</dbReference>
<dbReference type="Pfam" id="PF00012">
    <property type="entry name" value="HSP70"/>
    <property type="match status" value="1"/>
</dbReference>
<evidence type="ECO:0000256" key="1">
    <source>
        <dbReference type="ARBA" id="ARBA00007381"/>
    </source>
</evidence>
<sequence length="429" mass="46683">MVDVRADTLGIDFGTSNSAVACVGADGIARLVPLEGTEINIPTAVFFNAEERSIHFGREAIALYLAGVDGRLMRSLKSLLGSSLLHEQTRVPEGMVSFQDVISRFIREIVLRANRQRGVEVRRAVIGRPVHFVDDAPQRDKQAQAALQKAAAAAGLVEISFELEPIAAAFDYEMRLAKESVVLIVDIGGGTSDFTVVRLGPERARHTDRASDVLATSGVHIGGTDYDRKLSLERVMPLFGLRHIGPLGREVPNSVFFDLSTWHLINWLYAPKSLRQMEDLRTSYSDKRLHDRLMTVLNERLGHRLASEVEQAKIANSISDDGARVDLSRVEPGLFAAFDSHDMGRDLDGLLQQVVQCGLECVRSAGLAHGQLDAIYLTGGSSALRPFQTALQQGFAGVTLVEGDLFGGVASGLAYAGQRRELKAVISAR</sequence>
<comment type="caution">
    <text evidence="4">The sequence shown here is derived from an EMBL/GenBank/DDBJ whole genome shotgun (WGS) entry which is preliminary data.</text>
</comment>
<keyword evidence="5" id="KW-1185">Reference proteome</keyword>
<dbReference type="GO" id="GO:0005524">
    <property type="term" value="F:ATP binding"/>
    <property type="evidence" value="ECO:0007669"/>
    <property type="project" value="UniProtKB-KW"/>
</dbReference>
<gene>
    <name evidence="4" type="ORF">GHT07_10515</name>
</gene>
<dbReference type="InterPro" id="IPR018181">
    <property type="entry name" value="Heat_shock_70_CS"/>
</dbReference>
<protein>
    <submittedName>
        <fullName evidence="4">Hsp70 family protein</fullName>
    </submittedName>
</protein>
<dbReference type="Gene3D" id="3.90.640.10">
    <property type="entry name" value="Actin, Chain A, domain 4"/>
    <property type="match status" value="1"/>
</dbReference>